<dbReference type="InterPro" id="IPR050863">
    <property type="entry name" value="CenT-Element_Derived"/>
</dbReference>
<keyword evidence="3" id="KW-0378">Hydrolase</keyword>
<evidence type="ECO:0000259" key="2">
    <source>
        <dbReference type="Pfam" id="PF03184"/>
    </source>
</evidence>
<proteinExistence type="predicted"/>
<reference evidence="3" key="1">
    <citation type="submission" date="2021-07" db="EMBL/GenBank/DDBJ databases">
        <authorList>
            <person name="Catto M.A."/>
            <person name="Jacobson A."/>
            <person name="Kennedy G."/>
            <person name="Labadie P."/>
            <person name="Hunt B.G."/>
            <person name="Srinivasan R."/>
        </authorList>
    </citation>
    <scope>NUCLEOTIDE SEQUENCE</scope>
    <source>
        <strain evidence="3">PL_HMW_Pooled</strain>
        <tissue evidence="3">Head</tissue>
    </source>
</reference>
<sequence length="363" mass="40802">MEIFEEWFSTILLNWASSVDGVKVVIGDNVSSHFSPRVFEMCAEHNIRFVCLPPNSTHLLQPLDVAFFSPLKTAWRRILNEWKIKSNNRTLTLPKPSFPGLLKTLMEAIEENREKNLQAAFKATGIAPLCRQQALKRVPGAIKSPTKEQVYSQVSTVFLEKLQEQRYGEAGAPRRGRRLQVSPGKSWAVPAAPASAEHSDEETVDNPDAVESEGATPKRSTRPAPNKRPRVQTQSGAEPRVPSPRRRVQKAPVRAPPGPERLEPPVRNGTQASVEPQQGDYILVKRGRTYAVGQVDHIDENHELAVKFLTPLKNITFVWPAQQDMEAMDYSEVVEILEPPKKLKKKGCPLRFSFNFSEFLPLC</sequence>
<dbReference type="PANTHER" id="PTHR19303:SF74">
    <property type="entry name" value="POGO TRANSPOSABLE ELEMENT WITH KRAB DOMAIN"/>
    <property type="match status" value="1"/>
</dbReference>
<evidence type="ECO:0000313" key="3">
    <source>
        <dbReference type="EMBL" id="KAK3919865.1"/>
    </source>
</evidence>
<keyword evidence="4" id="KW-1185">Reference proteome</keyword>
<keyword evidence="3" id="KW-0645">Protease</keyword>
<dbReference type="GO" id="GO:0005634">
    <property type="term" value="C:nucleus"/>
    <property type="evidence" value="ECO:0007669"/>
    <property type="project" value="TreeGrafter"/>
</dbReference>
<dbReference type="GO" id="GO:0003677">
    <property type="term" value="F:DNA binding"/>
    <property type="evidence" value="ECO:0007669"/>
    <property type="project" value="TreeGrafter"/>
</dbReference>
<feature type="compositionally biased region" description="Acidic residues" evidence="1">
    <location>
        <begin position="199"/>
        <end position="211"/>
    </location>
</feature>
<dbReference type="GO" id="GO:0008237">
    <property type="term" value="F:metallopeptidase activity"/>
    <property type="evidence" value="ECO:0007669"/>
    <property type="project" value="UniProtKB-KW"/>
</dbReference>
<feature type="domain" description="DDE-1" evidence="2">
    <location>
        <begin position="2"/>
        <end position="110"/>
    </location>
</feature>
<reference evidence="3" key="2">
    <citation type="journal article" date="2023" name="BMC Genomics">
        <title>Pest status, molecular evolution, and epigenetic factors derived from the genome assembly of Frankliniella fusca, a thysanopteran phytovirus vector.</title>
        <authorList>
            <person name="Catto M.A."/>
            <person name="Labadie P.E."/>
            <person name="Jacobson A.L."/>
            <person name="Kennedy G.G."/>
            <person name="Srinivasan R."/>
            <person name="Hunt B.G."/>
        </authorList>
    </citation>
    <scope>NUCLEOTIDE SEQUENCE</scope>
    <source>
        <strain evidence="3">PL_HMW_Pooled</strain>
    </source>
</reference>
<feature type="compositionally biased region" description="Basic residues" evidence="1">
    <location>
        <begin position="219"/>
        <end position="230"/>
    </location>
</feature>
<dbReference type="Pfam" id="PF03184">
    <property type="entry name" value="DDE_1"/>
    <property type="match status" value="1"/>
</dbReference>
<dbReference type="Proteomes" id="UP001219518">
    <property type="component" value="Unassembled WGS sequence"/>
</dbReference>
<dbReference type="PANTHER" id="PTHR19303">
    <property type="entry name" value="TRANSPOSON"/>
    <property type="match status" value="1"/>
</dbReference>
<keyword evidence="3" id="KW-0482">Metalloprotease</keyword>
<dbReference type="Gene3D" id="3.30.420.10">
    <property type="entry name" value="Ribonuclease H-like superfamily/Ribonuclease H"/>
    <property type="match status" value="1"/>
</dbReference>
<feature type="region of interest" description="Disordered" evidence="1">
    <location>
        <begin position="167"/>
        <end position="272"/>
    </location>
</feature>
<dbReference type="InterPro" id="IPR004875">
    <property type="entry name" value="DDE_SF_endonuclease_dom"/>
</dbReference>
<name>A0AAE1LHQ6_9NEOP</name>
<evidence type="ECO:0000313" key="4">
    <source>
        <dbReference type="Proteomes" id="UP001219518"/>
    </source>
</evidence>
<protein>
    <submittedName>
        <fullName evidence="3">Zinc metalloprotease</fullName>
    </submittedName>
</protein>
<dbReference type="AlphaFoldDB" id="A0AAE1LHQ6"/>
<evidence type="ECO:0000256" key="1">
    <source>
        <dbReference type="SAM" id="MobiDB-lite"/>
    </source>
</evidence>
<dbReference type="EMBL" id="JAHWGI010000984">
    <property type="protein sequence ID" value="KAK3919865.1"/>
    <property type="molecule type" value="Genomic_DNA"/>
</dbReference>
<organism evidence="3 4">
    <name type="scientific">Frankliniella fusca</name>
    <dbReference type="NCBI Taxonomy" id="407009"/>
    <lineage>
        <taxon>Eukaryota</taxon>
        <taxon>Metazoa</taxon>
        <taxon>Ecdysozoa</taxon>
        <taxon>Arthropoda</taxon>
        <taxon>Hexapoda</taxon>
        <taxon>Insecta</taxon>
        <taxon>Pterygota</taxon>
        <taxon>Neoptera</taxon>
        <taxon>Paraneoptera</taxon>
        <taxon>Thysanoptera</taxon>
        <taxon>Terebrantia</taxon>
        <taxon>Thripoidea</taxon>
        <taxon>Thripidae</taxon>
        <taxon>Frankliniella</taxon>
    </lineage>
</organism>
<accession>A0AAE1LHQ6</accession>
<dbReference type="InterPro" id="IPR036397">
    <property type="entry name" value="RNaseH_sf"/>
</dbReference>
<gene>
    <name evidence="3" type="ORF">KUF71_009151</name>
</gene>
<comment type="caution">
    <text evidence="3">The sequence shown here is derived from an EMBL/GenBank/DDBJ whole genome shotgun (WGS) entry which is preliminary data.</text>
</comment>